<dbReference type="Proteomes" id="UP000280696">
    <property type="component" value="Unassembled WGS sequence"/>
</dbReference>
<dbReference type="EMBL" id="RAYQ01000020">
    <property type="protein sequence ID" value="RKI89664.1"/>
    <property type="molecule type" value="Genomic_DNA"/>
</dbReference>
<sequence length="60" mass="7385">MREGAACRFEDGSFGQFRQKYGLISPNFKMLLYLWYAFKDMQEKIVWQERKTAFLYVQYR</sequence>
<accession>A0A3A9AF03</accession>
<proteinExistence type="predicted"/>
<name>A0A3A9AF03_9FIRM</name>
<gene>
    <name evidence="1" type="ORF">D7V94_16985</name>
</gene>
<evidence type="ECO:0000313" key="1">
    <source>
        <dbReference type="EMBL" id="RKI89664.1"/>
    </source>
</evidence>
<evidence type="ECO:0000313" key="2">
    <source>
        <dbReference type="Proteomes" id="UP000280696"/>
    </source>
</evidence>
<keyword evidence="2" id="KW-1185">Reference proteome</keyword>
<reference evidence="1 2" key="1">
    <citation type="submission" date="2018-09" db="EMBL/GenBank/DDBJ databases">
        <title>Murine metabolic-syndrome-specific gut microbial biobank.</title>
        <authorList>
            <person name="Liu C."/>
        </authorList>
    </citation>
    <scope>NUCLEOTIDE SEQUENCE [LARGE SCALE GENOMIC DNA]</scope>
    <source>
        <strain evidence="1 2">0.1xD8-82</strain>
    </source>
</reference>
<comment type="caution">
    <text evidence="1">The sequence shown here is derived from an EMBL/GenBank/DDBJ whole genome shotgun (WGS) entry which is preliminary data.</text>
</comment>
<protein>
    <submittedName>
        <fullName evidence="1">Uncharacterized protein</fullName>
    </submittedName>
</protein>
<dbReference type="AlphaFoldDB" id="A0A3A9AF03"/>
<organism evidence="1 2">
    <name type="scientific">Parablautia intestinalis</name>
    <dbReference type="NCBI Taxonomy" id="2320100"/>
    <lineage>
        <taxon>Bacteria</taxon>
        <taxon>Bacillati</taxon>
        <taxon>Bacillota</taxon>
        <taxon>Clostridia</taxon>
        <taxon>Lachnospirales</taxon>
        <taxon>Lachnospiraceae</taxon>
        <taxon>Parablautia</taxon>
    </lineage>
</organism>